<protein>
    <submittedName>
        <fullName evidence="1">Uncharacterized protein</fullName>
    </submittedName>
</protein>
<accession>A0A0F9L2J1</accession>
<name>A0A0F9L2J1_9ZZZZ</name>
<gene>
    <name evidence="1" type="ORF">LCGC14_1331420</name>
</gene>
<sequence>MPIFELPLKGNNHLNIRLLNYNVKLLIIFMKDIFPFFIQI</sequence>
<proteinExistence type="predicted"/>
<evidence type="ECO:0000313" key="1">
    <source>
        <dbReference type="EMBL" id="KKM81281.1"/>
    </source>
</evidence>
<reference evidence="1" key="1">
    <citation type="journal article" date="2015" name="Nature">
        <title>Complex archaea that bridge the gap between prokaryotes and eukaryotes.</title>
        <authorList>
            <person name="Spang A."/>
            <person name="Saw J.H."/>
            <person name="Jorgensen S.L."/>
            <person name="Zaremba-Niedzwiedzka K."/>
            <person name="Martijn J."/>
            <person name="Lind A.E."/>
            <person name="van Eijk R."/>
            <person name="Schleper C."/>
            <person name="Guy L."/>
            <person name="Ettema T.J."/>
        </authorList>
    </citation>
    <scope>NUCLEOTIDE SEQUENCE</scope>
</reference>
<dbReference type="AlphaFoldDB" id="A0A0F9L2J1"/>
<organism evidence="1">
    <name type="scientific">marine sediment metagenome</name>
    <dbReference type="NCBI Taxonomy" id="412755"/>
    <lineage>
        <taxon>unclassified sequences</taxon>
        <taxon>metagenomes</taxon>
        <taxon>ecological metagenomes</taxon>
    </lineage>
</organism>
<dbReference type="EMBL" id="LAZR01008046">
    <property type="protein sequence ID" value="KKM81281.1"/>
    <property type="molecule type" value="Genomic_DNA"/>
</dbReference>
<comment type="caution">
    <text evidence="1">The sequence shown here is derived from an EMBL/GenBank/DDBJ whole genome shotgun (WGS) entry which is preliminary data.</text>
</comment>